<evidence type="ECO:0000313" key="6">
    <source>
        <dbReference type="EMBL" id="KAB5588045.1"/>
    </source>
</evidence>
<evidence type="ECO:0000256" key="1">
    <source>
        <dbReference type="ARBA" id="ARBA00022574"/>
    </source>
</evidence>
<reference evidence="6 7" key="1">
    <citation type="journal article" date="2019" name="Fungal Biol. Biotechnol.">
        <title>Draft genome sequence of fastidious pathogen Ceratobasidium theobromae, which causes vascular-streak dieback in Theobroma cacao.</title>
        <authorList>
            <person name="Ali S.S."/>
            <person name="Asman A."/>
            <person name="Shao J."/>
            <person name="Firmansyah A.P."/>
            <person name="Susilo A.W."/>
            <person name="Rosmana A."/>
            <person name="McMahon P."/>
            <person name="Junaid M."/>
            <person name="Guest D."/>
            <person name="Kheng T.Y."/>
            <person name="Meinhardt L.W."/>
            <person name="Bailey B.A."/>
        </authorList>
    </citation>
    <scope>NUCLEOTIDE SEQUENCE [LARGE SCALE GENOMIC DNA]</scope>
    <source>
        <strain evidence="6 7">CT2</strain>
    </source>
</reference>
<dbReference type="Gene3D" id="2.130.10.10">
    <property type="entry name" value="YVTN repeat-like/Quinoprotein amine dehydrogenase"/>
    <property type="match status" value="1"/>
</dbReference>
<feature type="compositionally biased region" description="Basic and acidic residues" evidence="4">
    <location>
        <begin position="1"/>
        <end position="13"/>
    </location>
</feature>
<gene>
    <name evidence="6" type="ORF">CTheo_8514</name>
</gene>
<feature type="repeat" description="WD" evidence="3">
    <location>
        <begin position="930"/>
        <end position="971"/>
    </location>
</feature>
<feature type="region of interest" description="Disordered" evidence="4">
    <location>
        <begin position="1"/>
        <end position="49"/>
    </location>
</feature>
<dbReference type="PROSITE" id="PS50082">
    <property type="entry name" value="WD_REPEATS_2"/>
    <property type="match status" value="2"/>
</dbReference>
<proteinExistence type="predicted"/>
<dbReference type="OrthoDB" id="538223at2759"/>
<evidence type="ECO:0000256" key="4">
    <source>
        <dbReference type="SAM" id="MobiDB-lite"/>
    </source>
</evidence>
<dbReference type="PROSITE" id="PS00678">
    <property type="entry name" value="WD_REPEATS_1"/>
    <property type="match status" value="1"/>
</dbReference>
<evidence type="ECO:0000313" key="7">
    <source>
        <dbReference type="Proteomes" id="UP000383932"/>
    </source>
</evidence>
<evidence type="ECO:0000256" key="2">
    <source>
        <dbReference type="ARBA" id="ARBA00022737"/>
    </source>
</evidence>
<dbReference type="InterPro" id="IPR001680">
    <property type="entry name" value="WD40_rpt"/>
</dbReference>
<keyword evidence="7" id="KW-1185">Reference proteome</keyword>
<dbReference type="EMBL" id="SSOP01000602">
    <property type="protein sequence ID" value="KAB5588045.1"/>
    <property type="molecule type" value="Genomic_DNA"/>
</dbReference>
<feature type="compositionally biased region" description="Polar residues" evidence="4">
    <location>
        <begin position="25"/>
        <end position="49"/>
    </location>
</feature>
<dbReference type="AlphaFoldDB" id="A0A5N5Q8J7"/>
<dbReference type="PANTHER" id="PTHR22847">
    <property type="entry name" value="WD40 REPEAT PROTEIN"/>
    <property type="match status" value="1"/>
</dbReference>
<keyword evidence="2" id="KW-0677">Repeat</keyword>
<dbReference type="InterPro" id="IPR027417">
    <property type="entry name" value="P-loop_NTPase"/>
</dbReference>
<comment type="caution">
    <text evidence="6">The sequence shown here is derived from an EMBL/GenBank/DDBJ whole genome shotgun (WGS) entry which is preliminary data.</text>
</comment>
<dbReference type="SUPFAM" id="SSF50978">
    <property type="entry name" value="WD40 repeat-like"/>
    <property type="match status" value="1"/>
</dbReference>
<dbReference type="InterPro" id="IPR019775">
    <property type="entry name" value="WD40_repeat_CS"/>
</dbReference>
<dbReference type="InterPro" id="IPR036322">
    <property type="entry name" value="WD40_repeat_dom_sf"/>
</dbReference>
<keyword evidence="1 3" id="KW-0853">WD repeat</keyword>
<dbReference type="InterPro" id="IPR007111">
    <property type="entry name" value="NACHT_NTPase"/>
</dbReference>
<feature type="repeat" description="WD" evidence="3">
    <location>
        <begin position="972"/>
        <end position="1013"/>
    </location>
</feature>
<dbReference type="InterPro" id="IPR056884">
    <property type="entry name" value="NPHP3-like_N"/>
</dbReference>
<sequence length="1020" mass="111402">MEKNLGSPKEHIKGLWTQKKKTGFQPLQSGPSGSSADGQSSPKANGPRSQAVISSSLLDVADLMSTTSVAVAGNSGVVDMPSGFSTPTPTQVFSGGAQVSGSAATMSTPQPTAKVAWPLPVPGGSSLIQLKTAFQALRITSQVFPPLESAIGQLVDCLFIREHYESNQQEYDQLAVDLESIIKTLCGYLPSIAHGKMSDSVWNTIQVVQNQVDDIEKHRDKGHVTQRMDQAALDVNGPMHCYRRIVMLLGQLQMDISLSTWAIANEHLANTQLRDMNPAKEANFNSSVSTGLKHCTCTEDTRVEVLATVLGWARHPNTPKIYWMSGMAGTGKTTIACTVAAELKKNKQLGASFFCSRAIPKCRDVRWIVRTIAYQLTRFSYPFQAKLCEVLGSNPDAGDEDVVTQFQKLVKEPLLKVKDTLPEDLVVVIDALDECSDAYSTCLILKLLFHHAEGLPIKFFMTSCPEHGLHKEMMSQDDCARTALNLHEIESLFVQADIETYLQAELGPLSLPVNQMKQLVDRSGCNTSVNHCARLATILKPSDQSNKHQQVIDGLYITILKAAVGNPSLEPEEVKNIKLILWTAICTQEPLTIMSLASILALDDKQDVMHALEPLRSVLYISDCTGHVSMLHASFPDFMFSRDCLGEFTCDKAAHHALLAECCFKLMEDQLHFNMCNLESSCVPDAKVPNLLEVVEEAIRPALFYICQYWSDHLGLAQSNGILLSLLQDFIKTRLLFWMEVFNLKGLMGKGGSCMHKAELWLQGASATFDDYQLVHDGWRFVTAFANSGAPVSTPHIYLSTLMFWDPASPVFWWHRGLTQQVIDIDRTTASQADAEHLATWGAPSAVTSLMISPNGTCIISGGSSSYICAWDAFTGKEAVPGSFYGHVATVNSIAFSLDSACIVSGSDAEFHNIIVWDAMTAAKTGDESFKGHSRSVYSVTFSPNGTCLVSGSGDHTVHVWDVEVSNTVAGPFEHPAYVNSVAFSPDGIQVVSACSDHIIRAWVVATGNATYKLFEGILV</sequence>
<dbReference type="Proteomes" id="UP000383932">
    <property type="component" value="Unassembled WGS sequence"/>
</dbReference>
<evidence type="ECO:0000259" key="5">
    <source>
        <dbReference type="PROSITE" id="PS50837"/>
    </source>
</evidence>
<accession>A0A5N5Q8J7</accession>
<protein>
    <recommendedName>
        <fullName evidence="5">NACHT domain-containing protein</fullName>
    </recommendedName>
</protein>
<dbReference type="Gene3D" id="3.40.50.300">
    <property type="entry name" value="P-loop containing nucleotide triphosphate hydrolases"/>
    <property type="match status" value="1"/>
</dbReference>
<organism evidence="6 7">
    <name type="scientific">Ceratobasidium theobromae</name>
    <dbReference type="NCBI Taxonomy" id="1582974"/>
    <lineage>
        <taxon>Eukaryota</taxon>
        <taxon>Fungi</taxon>
        <taxon>Dikarya</taxon>
        <taxon>Basidiomycota</taxon>
        <taxon>Agaricomycotina</taxon>
        <taxon>Agaricomycetes</taxon>
        <taxon>Cantharellales</taxon>
        <taxon>Ceratobasidiaceae</taxon>
        <taxon>Ceratobasidium</taxon>
    </lineage>
</organism>
<dbReference type="PANTHER" id="PTHR22847:SF637">
    <property type="entry name" value="WD REPEAT DOMAIN 5B"/>
    <property type="match status" value="1"/>
</dbReference>
<dbReference type="InterPro" id="IPR015943">
    <property type="entry name" value="WD40/YVTN_repeat-like_dom_sf"/>
</dbReference>
<dbReference type="SMART" id="SM00320">
    <property type="entry name" value="WD40"/>
    <property type="match status" value="4"/>
</dbReference>
<dbReference type="Pfam" id="PF24883">
    <property type="entry name" value="NPHP3_N"/>
    <property type="match status" value="1"/>
</dbReference>
<dbReference type="SUPFAM" id="SSF52540">
    <property type="entry name" value="P-loop containing nucleoside triphosphate hydrolases"/>
    <property type="match status" value="1"/>
</dbReference>
<evidence type="ECO:0000256" key="3">
    <source>
        <dbReference type="PROSITE-ProRule" id="PRU00221"/>
    </source>
</evidence>
<dbReference type="Pfam" id="PF00400">
    <property type="entry name" value="WD40"/>
    <property type="match status" value="4"/>
</dbReference>
<feature type="domain" description="NACHT" evidence="5">
    <location>
        <begin position="320"/>
        <end position="434"/>
    </location>
</feature>
<dbReference type="PROSITE" id="PS50837">
    <property type="entry name" value="NACHT"/>
    <property type="match status" value="1"/>
</dbReference>
<dbReference type="PROSITE" id="PS50294">
    <property type="entry name" value="WD_REPEATS_REGION"/>
    <property type="match status" value="2"/>
</dbReference>
<name>A0A5N5Q8J7_9AGAM</name>
<dbReference type="GO" id="GO:1990234">
    <property type="term" value="C:transferase complex"/>
    <property type="evidence" value="ECO:0007669"/>
    <property type="project" value="UniProtKB-ARBA"/>
</dbReference>